<sequence>MASKKLVFLGYVMNTGLTLHFVDWLEALHAEVKDIFDITFITVQNEQSKGLYEDLTKIPVTTIIINKNDDLNTLSVFNEANIVHCHGMRQAIEVLRIRKKRSLSFKIIITLHAFRHGQWYRFLYTNLISPLLLNEIDLIHFVSQTAKNEFLQLNITYKKTNASVVFPLGCNQQRYSSEISIEHLEFYKELSRGSFNIIYLADLVPRKNHVWLIKVLRHFLINHDARLWLFGQGKQKQIVEKLVSDYKIEQYVYLPGRVDGKYIPSILQHMNIAVCISKSETMGHAIIEPLFAGIPVVTFDVGIASAVIRDFVTGFIVQNKSEIKNFQRALLFLINNKAKAEEMGKEARSFAFQRLSWKITAQNCFDAYQSLFS</sequence>
<dbReference type="GO" id="GO:0016757">
    <property type="term" value="F:glycosyltransferase activity"/>
    <property type="evidence" value="ECO:0007669"/>
    <property type="project" value="UniProtKB-KW"/>
</dbReference>
<keyword evidence="2" id="KW-0328">Glycosyltransferase</keyword>
<keyword evidence="2" id="KW-0808">Transferase</keyword>
<dbReference type="Pfam" id="PF00534">
    <property type="entry name" value="Glycos_transf_1"/>
    <property type="match status" value="1"/>
</dbReference>
<reference evidence="2 3" key="1">
    <citation type="submission" date="2024-09" db="EMBL/GenBank/DDBJ databases">
        <title>Laminarin stimulates single cell rates of sulfate reduction while oxygen inhibits transcriptomic activity in coastal marine sediment.</title>
        <authorList>
            <person name="Lindsay M."/>
            <person name="Orcutt B."/>
            <person name="Emerson D."/>
            <person name="Stepanauskas R."/>
            <person name="D'Angelo T."/>
        </authorList>
    </citation>
    <scope>NUCLEOTIDE SEQUENCE [LARGE SCALE GENOMIC DNA]</scope>
    <source>
        <strain evidence="2">SAG AM-311-K15</strain>
    </source>
</reference>
<dbReference type="Proteomes" id="UP001594351">
    <property type="component" value="Unassembled WGS sequence"/>
</dbReference>
<dbReference type="SUPFAM" id="SSF53756">
    <property type="entry name" value="UDP-Glycosyltransferase/glycogen phosphorylase"/>
    <property type="match status" value="1"/>
</dbReference>
<organism evidence="2 3">
    <name type="scientific">candidate division CSSED10-310 bacterium</name>
    <dbReference type="NCBI Taxonomy" id="2855610"/>
    <lineage>
        <taxon>Bacteria</taxon>
        <taxon>Bacteria division CSSED10-310</taxon>
    </lineage>
</organism>
<feature type="domain" description="Glycosyl transferase family 1" evidence="1">
    <location>
        <begin position="193"/>
        <end position="349"/>
    </location>
</feature>
<proteinExistence type="predicted"/>
<dbReference type="EC" id="2.4.-.-" evidence="2"/>
<gene>
    <name evidence="2" type="ORF">ACFL27_08620</name>
</gene>
<accession>A0ABV6YVL0</accession>
<dbReference type="CDD" id="cd03801">
    <property type="entry name" value="GT4_PimA-like"/>
    <property type="match status" value="1"/>
</dbReference>
<evidence type="ECO:0000259" key="1">
    <source>
        <dbReference type="Pfam" id="PF00534"/>
    </source>
</evidence>
<dbReference type="InterPro" id="IPR001296">
    <property type="entry name" value="Glyco_trans_1"/>
</dbReference>
<name>A0ABV6YVL0_UNCC1</name>
<comment type="caution">
    <text evidence="2">The sequence shown here is derived from an EMBL/GenBank/DDBJ whole genome shotgun (WGS) entry which is preliminary data.</text>
</comment>
<evidence type="ECO:0000313" key="2">
    <source>
        <dbReference type="EMBL" id="MFC1850240.1"/>
    </source>
</evidence>
<protein>
    <submittedName>
        <fullName evidence="2">Glycosyltransferase family 4 protein</fullName>
        <ecNumber evidence="2">2.4.-.-</ecNumber>
    </submittedName>
</protein>
<dbReference type="EMBL" id="JBHPBY010000085">
    <property type="protein sequence ID" value="MFC1850240.1"/>
    <property type="molecule type" value="Genomic_DNA"/>
</dbReference>
<dbReference type="PANTHER" id="PTHR12526">
    <property type="entry name" value="GLYCOSYLTRANSFERASE"/>
    <property type="match status" value="1"/>
</dbReference>
<evidence type="ECO:0000313" key="3">
    <source>
        <dbReference type="Proteomes" id="UP001594351"/>
    </source>
</evidence>
<dbReference type="Gene3D" id="3.40.50.2000">
    <property type="entry name" value="Glycogen Phosphorylase B"/>
    <property type="match status" value="2"/>
</dbReference>
<keyword evidence="3" id="KW-1185">Reference proteome</keyword>